<dbReference type="AlphaFoldDB" id="A0A835H431"/>
<comment type="caution">
    <text evidence="2">The sequence shown here is derived from an EMBL/GenBank/DDBJ whole genome shotgun (WGS) entry which is preliminary data.</text>
</comment>
<evidence type="ECO:0000313" key="2">
    <source>
        <dbReference type="EMBL" id="KAF9592559.1"/>
    </source>
</evidence>
<evidence type="ECO:0000256" key="1">
    <source>
        <dbReference type="SAM" id="MobiDB-lite"/>
    </source>
</evidence>
<evidence type="ECO:0000313" key="3">
    <source>
        <dbReference type="Proteomes" id="UP000631114"/>
    </source>
</evidence>
<reference evidence="2 3" key="1">
    <citation type="submission" date="2020-10" db="EMBL/GenBank/DDBJ databases">
        <title>The Coptis chinensis genome and diversification of protoberbering-type alkaloids.</title>
        <authorList>
            <person name="Wang B."/>
            <person name="Shu S."/>
            <person name="Song C."/>
            <person name="Liu Y."/>
        </authorList>
    </citation>
    <scope>NUCLEOTIDE SEQUENCE [LARGE SCALE GENOMIC DNA]</scope>
    <source>
        <strain evidence="2">HL-2020</strain>
        <tissue evidence="2">Leaf</tissue>
    </source>
</reference>
<sequence>MGVNAASTSCDIGASASTANPTQEPSAVVIHSPMEGGVSVPIIVPTVAVENDGHIMEQVTIGSELVLFQDQQNNVPSTSMLVGSPSEQLSTCNSFEILTNDDSNQIQITSEALVVRQRWADLVEDNATTMPADVPKKKAALLEIIPRRQSVVGNGENIDLWRDNWLQPSSIKSILNLSSHNLKGCMHYQGEFFAE</sequence>
<gene>
    <name evidence="2" type="ORF">IFM89_015772</name>
</gene>
<protein>
    <submittedName>
        <fullName evidence="2">Uncharacterized protein</fullName>
    </submittedName>
</protein>
<dbReference type="EMBL" id="JADFTS010000008">
    <property type="protein sequence ID" value="KAF9592559.1"/>
    <property type="molecule type" value="Genomic_DNA"/>
</dbReference>
<name>A0A835H431_9MAGN</name>
<accession>A0A835H431</accession>
<dbReference type="Proteomes" id="UP000631114">
    <property type="component" value="Unassembled WGS sequence"/>
</dbReference>
<keyword evidence="3" id="KW-1185">Reference proteome</keyword>
<organism evidence="2 3">
    <name type="scientific">Coptis chinensis</name>
    <dbReference type="NCBI Taxonomy" id="261450"/>
    <lineage>
        <taxon>Eukaryota</taxon>
        <taxon>Viridiplantae</taxon>
        <taxon>Streptophyta</taxon>
        <taxon>Embryophyta</taxon>
        <taxon>Tracheophyta</taxon>
        <taxon>Spermatophyta</taxon>
        <taxon>Magnoliopsida</taxon>
        <taxon>Ranunculales</taxon>
        <taxon>Ranunculaceae</taxon>
        <taxon>Coptidoideae</taxon>
        <taxon>Coptis</taxon>
    </lineage>
</organism>
<feature type="region of interest" description="Disordered" evidence="1">
    <location>
        <begin position="1"/>
        <end position="25"/>
    </location>
</feature>
<proteinExistence type="predicted"/>